<dbReference type="InterPro" id="IPR006261">
    <property type="entry name" value="dGTPase"/>
</dbReference>
<dbReference type="Pfam" id="PF01966">
    <property type="entry name" value="HD"/>
    <property type="match status" value="1"/>
</dbReference>
<organism evidence="4 5">
    <name type="scientific">Streptomyces kebangsaanensis</name>
    <dbReference type="NCBI Taxonomy" id="864058"/>
    <lineage>
        <taxon>Bacteria</taxon>
        <taxon>Bacillati</taxon>
        <taxon>Actinomycetota</taxon>
        <taxon>Actinomycetes</taxon>
        <taxon>Kitasatosporales</taxon>
        <taxon>Streptomycetaceae</taxon>
        <taxon>Streptomyces</taxon>
    </lineage>
</organism>
<gene>
    <name evidence="4" type="ORF">ACFYNZ_00730</name>
</gene>
<feature type="domain" description="HD" evidence="3">
    <location>
        <begin position="81"/>
        <end position="237"/>
    </location>
</feature>
<dbReference type="SMART" id="SM00471">
    <property type="entry name" value="HDc"/>
    <property type="match status" value="1"/>
</dbReference>
<dbReference type="PANTHER" id="PTHR11373:SF32">
    <property type="entry name" value="DEOXYGUANOSINETRIPHOSPHATE TRIPHOSPHOHYDROLASE"/>
    <property type="match status" value="1"/>
</dbReference>
<evidence type="ECO:0000313" key="5">
    <source>
        <dbReference type="Proteomes" id="UP001601197"/>
    </source>
</evidence>
<reference evidence="4 5" key="1">
    <citation type="submission" date="2024-10" db="EMBL/GenBank/DDBJ databases">
        <title>The Natural Products Discovery Center: Release of the First 8490 Sequenced Strains for Exploring Actinobacteria Biosynthetic Diversity.</title>
        <authorList>
            <person name="Kalkreuter E."/>
            <person name="Kautsar S.A."/>
            <person name="Yang D."/>
            <person name="Bader C.D."/>
            <person name="Teijaro C.N."/>
            <person name="Fluegel L."/>
            <person name="Davis C.M."/>
            <person name="Simpson J.R."/>
            <person name="Lauterbach L."/>
            <person name="Steele A.D."/>
            <person name="Gui C."/>
            <person name="Meng S."/>
            <person name="Li G."/>
            <person name="Viehrig K."/>
            <person name="Ye F."/>
            <person name="Su P."/>
            <person name="Kiefer A.F."/>
            <person name="Nichols A."/>
            <person name="Cepeda A.J."/>
            <person name="Yan W."/>
            <person name="Fan B."/>
            <person name="Jiang Y."/>
            <person name="Adhikari A."/>
            <person name="Zheng C.-J."/>
            <person name="Schuster L."/>
            <person name="Cowan T.M."/>
            <person name="Smanski M.J."/>
            <person name="Chevrette M.G."/>
            <person name="De Carvalho L.P.S."/>
            <person name="Shen B."/>
        </authorList>
    </citation>
    <scope>NUCLEOTIDE SEQUENCE [LARGE SCALE GENOMIC DNA]</scope>
    <source>
        <strain evidence="4 5">NPDC007147</strain>
    </source>
</reference>
<comment type="caution">
    <text evidence="4">The sequence shown here is derived from an EMBL/GenBank/DDBJ whole genome shotgun (WGS) entry which is preliminary data.</text>
</comment>
<keyword evidence="5" id="KW-1185">Reference proteome</keyword>
<sequence length="454" mass="49590">MEGIAYEAAGTYENHVPPAGYEASAVERWAAEPDKRPGRTAFQRDRARVLHSAALRRLAGKTQVVTPGERSQAWDASPRTRLTHSLECAQVGRELGAALGCDPDLVEAACLSHDLGHPPFGHNGEQALNEFAEDCGGFEGNAQSLRLLTRIEPKRFVPDPRTGELVSVGLNLTRAALDAATKYPWPRGDHPTDPASPKFGVYEDDRPVFDWVRKDAPGTRTCFEAQVMDWADDVAYSVHDVEDGLHAGHIDPDRLHAEPERQAVFAVAVGRYVPAGTDPEELAEALDRLLDQEWWPHGYDGSAVAQARLKDATSQLIGRFCLAAEGATRQAWGHRPGRSGTGGGSGRLTRYGAELVVPRSTRMECAVLKAVADRYVMQRAEQERLRADQRIVVAELAEALTARAPEGLDPQFRALFDQAGDDRARKRVLVDQIASLTDASARSLHARLTGRAGH</sequence>
<dbReference type="SUPFAM" id="SSF109604">
    <property type="entry name" value="HD-domain/PDEase-like"/>
    <property type="match status" value="1"/>
</dbReference>
<proteinExistence type="inferred from homology"/>
<dbReference type="NCBIfam" id="NF002829">
    <property type="entry name" value="PRK03007.1"/>
    <property type="match status" value="1"/>
</dbReference>
<keyword evidence="1 2" id="KW-0378">Hydrolase</keyword>
<evidence type="ECO:0000259" key="3">
    <source>
        <dbReference type="PROSITE" id="PS51831"/>
    </source>
</evidence>
<accession>A0ABW6KJG6</accession>
<dbReference type="NCBIfam" id="TIGR01353">
    <property type="entry name" value="dGTP_triPase"/>
    <property type="match status" value="1"/>
</dbReference>
<dbReference type="Proteomes" id="UP001601197">
    <property type="component" value="Unassembled WGS sequence"/>
</dbReference>
<dbReference type="CDD" id="cd00077">
    <property type="entry name" value="HDc"/>
    <property type="match status" value="1"/>
</dbReference>
<dbReference type="Gene3D" id="1.10.3210.10">
    <property type="entry name" value="Hypothetical protein af1432"/>
    <property type="match status" value="1"/>
</dbReference>
<evidence type="ECO:0000256" key="1">
    <source>
        <dbReference type="ARBA" id="ARBA00022801"/>
    </source>
</evidence>
<dbReference type="InterPro" id="IPR003607">
    <property type="entry name" value="HD/PDEase_dom"/>
</dbReference>
<dbReference type="RefSeq" id="WP_388341736.1">
    <property type="nucleotide sequence ID" value="NZ_JBIAFJ010000001.1"/>
</dbReference>
<dbReference type="Pfam" id="PF13286">
    <property type="entry name" value="HD_assoc"/>
    <property type="match status" value="1"/>
</dbReference>
<protein>
    <recommendedName>
        <fullName evidence="2">Deoxyguanosinetriphosphate triphosphohydrolase-like protein</fullName>
    </recommendedName>
</protein>
<dbReference type="EMBL" id="JBIAFJ010000001">
    <property type="protein sequence ID" value="MFE9168054.1"/>
    <property type="molecule type" value="Genomic_DNA"/>
</dbReference>
<comment type="similarity">
    <text evidence="2">Belongs to the dGTPase family. Type 2 subfamily.</text>
</comment>
<evidence type="ECO:0000313" key="4">
    <source>
        <dbReference type="EMBL" id="MFE9168054.1"/>
    </source>
</evidence>
<dbReference type="InterPro" id="IPR050135">
    <property type="entry name" value="dGTPase-like"/>
</dbReference>
<dbReference type="InterPro" id="IPR026875">
    <property type="entry name" value="PHydrolase_assoc_dom"/>
</dbReference>
<name>A0ABW6KJG6_9ACTN</name>
<dbReference type="PANTHER" id="PTHR11373">
    <property type="entry name" value="DEOXYNUCLEOSIDE TRIPHOSPHATE TRIPHOSPHOHYDROLASE"/>
    <property type="match status" value="1"/>
</dbReference>
<dbReference type="InterPro" id="IPR006674">
    <property type="entry name" value="HD_domain"/>
</dbReference>
<dbReference type="HAMAP" id="MF_01212">
    <property type="entry name" value="dGTPase_type2"/>
    <property type="match status" value="1"/>
</dbReference>
<dbReference type="InterPro" id="IPR023023">
    <property type="entry name" value="dNTPase_2"/>
</dbReference>
<evidence type="ECO:0000256" key="2">
    <source>
        <dbReference type="HAMAP-Rule" id="MF_01212"/>
    </source>
</evidence>
<dbReference type="PROSITE" id="PS51831">
    <property type="entry name" value="HD"/>
    <property type="match status" value="1"/>
</dbReference>